<evidence type="ECO:0000313" key="2">
    <source>
        <dbReference type="EMBL" id="MBB6078016.1"/>
    </source>
</evidence>
<feature type="compositionally biased region" description="Basic residues" evidence="1">
    <location>
        <begin position="41"/>
        <end position="53"/>
    </location>
</feature>
<feature type="region of interest" description="Disordered" evidence="1">
    <location>
        <begin position="1"/>
        <end position="53"/>
    </location>
</feature>
<feature type="compositionally biased region" description="Basic and acidic residues" evidence="1">
    <location>
        <begin position="1"/>
        <end position="15"/>
    </location>
</feature>
<keyword evidence="3" id="KW-1185">Reference proteome</keyword>
<gene>
    <name evidence="2" type="ORF">HNR57_003942</name>
</gene>
<reference evidence="2 3" key="1">
    <citation type="submission" date="2020-08" db="EMBL/GenBank/DDBJ databases">
        <title>Genomic Encyclopedia of Type Strains, Phase IV (KMG-IV): sequencing the most valuable type-strain genomes for metagenomic binning, comparative biology and taxonomic classification.</title>
        <authorList>
            <person name="Goeker M."/>
        </authorList>
    </citation>
    <scope>NUCLEOTIDE SEQUENCE [LARGE SCALE GENOMIC DNA]</scope>
    <source>
        <strain evidence="2 3">DSM 43350</strain>
    </source>
</reference>
<dbReference type="Proteomes" id="UP000591537">
    <property type="component" value="Unassembled WGS sequence"/>
</dbReference>
<comment type="caution">
    <text evidence="2">The sequence shown here is derived from an EMBL/GenBank/DDBJ whole genome shotgun (WGS) entry which is preliminary data.</text>
</comment>
<accession>A0A7W9TDG6</accession>
<protein>
    <submittedName>
        <fullName evidence="2">Uncharacterized protein</fullName>
    </submittedName>
</protein>
<evidence type="ECO:0000256" key="1">
    <source>
        <dbReference type="SAM" id="MobiDB-lite"/>
    </source>
</evidence>
<dbReference type="EMBL" id="JACHGV010000005">
    <property type="protein sequence ID" value="MBB6078016.1"/>
    <property type="molecule type" value="Genomic_DNA"/>
</dbReference>
<sequence length="53" mass="5952">MTYDEQRGPTRERRAPSPLPLGHASTPVTPHRTPVPLPAHPSHRAIRVLRSPR</sequence>
<evidence type="ECO:0000313" key="3">
    <source>
        <dbReference type="Proteomes" id="UP000591537"/>
    </source>
</evidence>
<organism evidence="2 3">
    <name type="scientific">Streptomyces paradoxus</name>
    <dbReference type="NCBI Taxonomy" id="66375"/>
    <lineage>
        <taxon>Bacteria</taxon>
        <taxon>Bacillati</taxon>
        <taxon>Actinomycetota</taxon>
        <taxon>Actinomycetes</taxon>
        <taxon>Kitasatosporales</taxon>
        <taxon>Streptomycetaceae</taxon>
        <taxon>Streptomyces</taxon>
    </lineage>
</organism>
<dbReference type="AlphaFoldDB" id="A0A7W9TDG6"/>
<proteinExistence type="predicted"/>
<name>A0A7W9TDG6_9ACTN</name>